<dbReference type="EMBL" id="JXTB01000025">
    <property type="protein sequence ID" value="PON75187.1"/>
    <property type="molecule type" value="Genomic_DNA"/>
</dbReference>
<keyword evidence="2" id="KW-1185">Reference proteome</keyword>
<dbReference type="Proteomes" id="UP000237105">
    <property type="component" value="Unassembled WGS sequence"/>
</dbReference>
<sequence length="103" mass="11188">MTVHHQNPTLVIAKHVVFKDPPLNTALHITSSTLNIHYINDHNDHAPPHHGNSVPIMPETTNSPAWLLDSGASYHVTSNLSNLSLHTPYIGSNDVMIVDGSGL</sequence>
<evidence type="ECO:0000313" key="1">
    <source>
        <dbReference type="EMBL" id="PON75187.1"/>
    </source>
</evidence>
<reference evidence="2" key="1">
    <citation type="submission" date="2016-06" db="EMBL/GenBank/DDBJ databases">
        <title>Parallel loss of symbiosis genes in relatives of nitrogen-fixing non-legume Parasponia.</title>
        <authorList>
            <person name="Van Velzen R."/>
            <person name="Holmer R."/>
            <person name="Bu F."/>
            <person name="Rutten L."/>
            <person name="Van Zeijl A."/>
            <person name="Liu W."/>
            <person name="Santuari L."/>
            <person name="Cao Q."/>
            <person name="Sharma T."/>
            <person name="Shen D."/>
            <person name="Roswanjaya Y."/>
            <person name="Wardhani T."/>
            <person name="Kalhor M.S."/>
            <person name="Jansen J."/>
            <person name="Van den Hoogen J."/>
            <person name="Gungor B."/>
            <person name="Hartog M."/>
            <person name="Hontelez J."/>
            <person name="Verver J."/>
            <person name="Yang W.-C."/>
            <person name="Schijlen E."/>
            <person name="Repin R."/>
            <person name="Schilthuizen M."/>
            <person name="Schranz E."/>
            <person name="Heidstra R."/>
            <person name="Miyata K."/>
            <person name="Fedorova E."/>
            <person name="Kohlen W."/>
            <person name="Bisseling T."/>
            <person name="Smit S."/>
            <person name="Geurts R."/>
        </authorList>
    </citation>
    <scope>NUCLEOTIDE SEQUENCE [LARGE SCALE GENOMIC DNA]</scope>
    <source>
        <strain evidence="2">cv. WU1-14</strain>
    </source>
</reference>
<evidence type="ECO:0000313" key="2">
    <source>
        <dbReference type="Proteomes" id="UP000237105"/>
    </source>
</evidence>
<dbReference type="AlphaFoldDB" id="A0A2P5DPH1"/>
<protein>
    <submittedName>
        <fullName evidence="1">Uncharacterized protein</fullName>
    </submittedName>
</protein>
<comment type="caution">
    <text evidence="1">The sequence shown here is derived from an EMBL/GenBank/DDBJ whole genome shotgun (WGS) entry which is preliminary data.</text>
</comment>
<accession>A0A2P5DPH1</accession>
<dbReference type="STRING" id="3476.A0A2P5DPH1"/>
<organism evidence="1 2">
    <name type="scientific">Parasponia andersonii</name>
    <name type="common">Sponia andersonii</name>
    <dbReference type="NCBI Taxonomy" id="3476"/>
    <lineage>
        <taxon>Eukaryota</taxon>
        <taxon>Viridiplantae</taxon>
        <taxon>Streptophyta</taxon>
        <taxon>Embryophyta</taxon>
        <taxon>Tracheophyta</taxon>
        <taxon>Spermatophyta</taxon>
        <taxon>Magnoliopsida</taxon>
        <taxon>eudicotyledons</taxon>
        <taxon>Gunneridae</taxon>
        <taxon>Pentapetalae</taxon>
        <taxon>rosids</taxon>
        <taxon>fabids</taxon>
        <taxon>Rosales</taxon>
        <taxon>Cannabaceae</taxon>
        <taxon>Parasponia</taxon>
    </lineage>
</organism>
<gene>
    <name evidence="1" type="ORF">PanWU01x14_045390</name>
</gene>
<dbReference type="OrthoDB" id="1749619at2759"/>
<proteinExistence type="predicted"/>
<name>A0A2P5DPH1_PARAD</name>